<evidence type="ECO:0000256" key="2">
    <source>
        <dbReference type="ARBA" id="ARBA00022448"/>
    </source>
</evidence>
<dbReference type="PANTHER" id="PTHR19241">
    <property type="entry name" value="ATP-BINDING CASSETTE TRANSPORTER"/>
    <property type="match status" value="1"/>
</dbReference>
<gene>
    <name evidence="12" type="ORF">ZYGR_0N05040</name>
</gene>
<name>A0A1Q3A080_ZYGRO</name>
<dbReference type="CDD" id="cd03233">
    <property type="entry name" value="ABCG_PDR_domain1"/>
    <property type="match status" value="1"/>
</dbReference>
<proteinExistence type="predicted"/>
<feature type="transmembrane region" description="Helical" evidence="10">
    <location>
        <begin position="1457"/>
        <end position="1478"/>
    </location>
</feature>
<dbReference type="GO" id="GO:0016020">
    <property type="term" value="C:membrane"/>
    <property type="evidence" value="ECO:0007669"/>
    <property type="project" value="UniProtKB-SubCell"/>
</dbReference>
<sequence>MDKGKEISGSNDYEVSSPDEPYEGLDETAAQSIKELAHSLLEESRESTHAVKEGINPVFMDESGENYNPQLDPASDKFSSTEWIKNISDIVHSDPDFYKPYTIGCSWRNLSAIGASVDVAYQTTVDNLPWKFLSWVYRSLAPTKASNSFQILKPMDGIVKPSELLVVLGRPGSGCTTLLKSISSNTHGFKITEDSTISYSGLSPKDINKHFRGEVVYNPEADIHLPHLTVYETLVTVARLKTAQNRIRGVDRESWARHITEVAMATYGLSHTRNTKVGGDLVRGVSGGERKRVSIAEVTICGSKFQCWDNATRGLDAATALEFIKALRAQAQIVQSAACVAIYQCSQDAYDLFDKVCVLYSGYQIFFGSTGEAKHYFEKMGYRCPSRQTTADFLTSITSPAERIVNDEYIEKGIHVPQTPEEMSDYWRNSPEYQKLVKEADESIKQDHIAAISSIREAHRARQSKKARSAEPYTVSYLMQVKYLMIRNMWRIKNSYSITAFQIFGNSVMALLLGSMFYKVMKHPTTDTFYYRGAAMFFAILFNAFSSLLEIFSLYEARPITEKHRTYSLYRPSADAFASVLSEIPSKILTAIFFNLAFYFLVDFRRNAGRFFFYFLINIIATFTMSHLFRCVGSLTNTLTEAMVPASILLLGMAMYTGFAIPETKMLGWSKWIWYINPLSYLFEALMTNEFHDRKFACSTFIPHGGDYDNVTGKQHICGVVGAIPGETFVLGDNFLKKSYNYDIKHKWRAFGVGMAYVIFFFFVYLFLCEVNQGAKQNGEILVFPQPVVRKMRKQKKISARNYDSNDPEKAIGANANDLTDATLIKDSSDSMDEGQEQTGLTKSEAIFHWRNLCYDVQIKSETRRILNNVDGWVKPGTLTALMGSSGAGKTTLLDCLAERVTMGVITGDIFVNGKLRDESFPRSIGYCQQQDLHLKTATVRESLLFSAMLRQPKSVPASEKRKYVEEVIKILEMEPYADAIVGVAGEGLNVEQRKRLTIGVELVAKPKLLVFLDEPTSGLDSQTAWSICQLMKKLSNHGQAILCTIHQPSAMLMQEFDRLLFLQKGGKTVYFGELGEGCKVMIDYFERNGANPCPPDANPAEWMLEVVGAAPGSHANRDYHEAWKNSEEYKVVHQELDRLENELQGIDDGDDAEKHKSFATDIFTQIRLVSFRLAQQYWRSPEYIWPKFIVTIVCQLFVGFTFFKADKTMQGLQNQMLAVFMFTVVYNVLLEQYLPNYVQQRNLYEARERPSRTFSWFAFIVSQIIVELPWNFIAGTVAFFCYYYPIGFYRNASESHQLHERGALFWLWSTAYYVWIGSTGILANSFIEYDVTAANLATLCYTLALSFCGVMTQPNQMPRFWIFMYRVSPLTYFIDATLAIGVANVNVECADYEYVRFSPPQNKTCGQYMQKYIKSAGTGYLADPSATDECKFCLISKTNDYLRSVSSTYHHRWRNYGIFICYIVFDYAGAVFLYWLARVPKNSWINRVRDRLIKLTSRKAKD</sequence>
<dbReference type="GO" id="GO:0140359">
    <property type="term" value="F:ABC-type transporter activity"/>
    <property type="evidence" value="ECO:0007669"/>
    <property type="project" value="InterPro"/>
</dbReference>
<dbReference type="PROSITE" id="PS00211">
    <property type="entry name" value="ABC_TRANSPORTER_1"/>
    <property type="match status" value="1"/>
</dbReference>
<dbReference type="eggNOG" id="KOG0065">
    <property type="taxonomic scope" value="Eukaryota"/>
</dbReference>
<keyword evidence="2" id="KW-0813">Transport</keyword>
<evidence type="ECO:0000256" key="5">
    <source>
        <dbReference type="ARBA" id="ARBA00022741"/>
    </source>
</evidence>
<dbReference type="InterPro" id="IPR017871">
    <property type="entry name" value="ABC_transporter-like_CS"/>
</dbReference>
<feature type="transmembrane region" description="Helical" evidence="10">
    <location>
        <begin position="584"/>
        <end position="602"/>
    </location>
</feature>
<dbReference type="Proteomes" id="UP000187013">
    <property type="component" value="Unassembled WGS sequence"/>
</dbReference>
<keyword evidence="3 10" id="KW-0812">Transmembrane</keyword>
<dbReference type="InterPro" id="IPR005285">
    <property type="entry name" value="Drug-R_PDR/CDR"/>
</dbReference>
<dbReference type="InterPro" id="IPR029481">
    <property type="entry name" value="ABC_trans_N"/>
</dbReference>
<dbReference type="InterPro" id="IPR003593">
    <property type="entry name" value="AAA+_ATPase"/>
</dbReference>
<dbReference type="InterPro" id="IPR013525">
    <property type="entry name" value="ABC2_TM"/>
</dbReference>
<dbReference type="Pfam" id="PF00005">
    <property type="entry name" value="ABC_tran"/>
    <property type="match status" value="2"/>
</dbReference>
<dbReference type="GO" id="GO:0016887">
    <property type="term" value="F:ATP hydrolysis activity"/>
    <property type="evidence" value="ECO:0007669"/>
    <property type="project" value="InterPro"/>
</dbReference>
<evidence type="ECO:0000256" key="10">
    <source>
        <dbReference type="SAM" id="Phobius"/>
    </source>
</evidence>
<dbReference type="EMBL" id="BDGX01000014">
    <property type="protein sequence ID" value="GAV49099.1"/>
    <property type="molecule type" value="Genomic_DNA"/>
</dbReference>
<dbReference type="SUPFAM" id="SSF52540">
    <property type="entry name" value="P-loop containing nucleoside triphosphate hydrolases"/>
    <property type="match status" value="2"/>
</dbReference>
<feature type="transmembrane region" description="Helical" evidence="10">
    <location>
        <begin position="1364"/>
        <end position="1384"/>
    </location>
</feature>
<feature type="transmembrane region" description="Helical" evidence="10">
    <location>
        <begin position="748"/>
        <end position="768"/>
    </location>
</feature>
<feature type="transmembrane region" description="Helical" evidence="10">
    <location>
        <begin position="529"/>
        <end position="549"/>
    </location>
</feature>
<reference evidence="12 13" key="1">
    <citation type="submission" date="2016-08" db="EMBL/GenBank/DDBJ databases">
        <title>Draft genome sequence of allopolyploid Zygosaccharomyces rouxii.</title>
        <authorList>
            <person name="Watanabe J."/>
            <person name="Uehara K."/>
            <person name="Mogi Y."/>
            <person name="Tsukioka Y."/>
        </authorList>
    </citation>
    <scope>NUCLEOTIDE SEQUENCE [LARGE SCALE GENOMIC DNA]</scope>
    <source>
        <strain evidence="12 13">NBRC 110957</strain>
    </source>
</reference>
<keyword evidence="8 10" id="KW-0472">Membrane</keyword>
<dbReference type="Pfam" id="PF01061">
    <property type="entry name" value="ABC2_membrane"/>
    <property type="match status" value="2"/>
</dbReference>
<dbReference type="InterPro" id="IPR034003">
    <property type="entry name" value="ABCG_PDR_2"/>
</dbReference>
<keyword evidence="4" id="KW-0677">Repeat</keyword>
<feature type="transmembrane region" description="Helical" evidence="10">
    <location>
        <begin position="1184"/>
        <end position="1204"/>
    </location>
</feature>
<evidence type="ECO:0000256" key="4">
    <source>
        <dbReference type="ARBA" id="ARBA00022737"/>
    </source>
</evidence>
<protein>
    <recommendedName>
        <fullName evidence="11">ABC transporter domain-containing protein</fullName>
    </recommendedName>
</protein>
<dbReference type="SMART" id="SM00382">
    <property type="entry name" value="AAA"/>
    <property type="match status" value="2"/>
</dbReference>
<organism evidence="12 13">
    <name type="scientific">Zygosaccharomyces rouxii</name>
    <dbReference type="NCBI Taxonomy" id="4956"/>
    <lineage>
        <taxon>Eukaryota</taxon>
        <taxon>Fungi</taxon>
        <taxon>Dikarya</taxon>
        <taxon>Ascomycota</taxon>
        <taxon>Saccharomycotina</taxon>
        <taxon>Saccharomycetes</taxon>
        <taxon>Saccharomycetales</taxon>
        <taxon>Saccharomycetaceae</taxon>
        <taxon>Zygosaccharomyces</taxon>
    </lineage>
</organism>
<dbReference type="FunFam" id="3.40.50.300:FF:000054">
    <property type="entry name" value="ABC multidrug transporter atrF"/>
    <property type="match status" value="1"/>
</dbReference>
<feature type="transmembrane region" description="Helical" evidence="10">
    <location>
        <begin position="1334"/>
        <end position="1352"/>
    </location>
</feature>
<dbReference type="CDD" id="cd03232">
    <property type="entry name" value="ABCG_PDR_domain2"/>
    <property type="match status" value="1"/>
</dbReference>
<dbReference type="FunFam" id="3.40.50.300:FF:001262">
    <property type="entry name" value="ABC transporter CDR4"/>
    <property type="match status" value="1"/>
</dbReference>
<feature type="domain" description="ABC transporter" evidence="11">
    <location>
        <begin position="137"/>
        <end position="386"/>
    </location>
</feature>
<feature type="region of interest" description="Disordered" evidence="9">
    <location>
        <begin position="1"/>
        <end position="27"/>
    </location>
</feature>
<evidence type="ECO:0000256" key="3">
    <source>
        <dbReference type="ARBA" id="ARBA00022692"/>
    </source>
</evidence>
<evidence type="ECO:0000256" key="9">
    <source>
        <dbReference type="SAM" id="MobiDB-lite"/>
    </source>
</evidence>
<dbReference type="GO" id="GO:0005524">
    <property type="term" value="F:ATP binding"/>
    <property type="evidence" value="ECO:0007669"/>
    <property type="project" value="UniProtKB-KW"/>
</dbReference>
<keyword evidence="5" id="KW-0547">Nucleotide-binding</keyword>
<feature type="transmembrane region" description="Helical" evidence="10">
    <location>
        <begin position="1306"/>
        <end position="1328"/>
    </location>
</feature>
<keyword evidence="7 10" id="KW-1133">Transmembrane helix</keyword>
<comment type="subcellular location">
    <subcellularLocation>
        <location evidence="1">Membrane</location>
        <topology evidence="1">Multi-pass membrane protein</topology>
    </subcellularLocation>
</comment>
<evidence type="ECO:0000313" key="13">
    <source>
        <dbReference type="Proteomes" id="UP000187013"/>
    </source>
</evidence>
<dbReference type="NCBIfam" id="TIGR00956">
    <property type="entry name" value="3a01205"/>
    <property type="match status" value="1"/>
</dbReference>
<evidence type="ECO:0000259" key="11">
    <source>
        <dbReference type="PROSITE" id="PS50893"/>
    </source>
</evidence>
<evidence type="ECO:0000256" key="8">
    <source>
        <dbReference type="ARBA" id="ARBA00023136"/>
    </source>
</evidence>
<dbReference type="PROSITE" id="PS50893">
    <property type="entry name" value="ABC_TRANSPORTER_2"/>
    <property type="match status" value="2"/>
</dbReference>
<feature type="transmembrane region" description="Helical" evidence="10">
    <location>
        <begin position="611"/>
        <end position="630"/>
    </location>
</feature>
<feature type="transmembrane region" description="Helical" evidence="10">
    <location>
        <begin position="642"/>
        <end position="661"/>
    </location>
</feature>
<dbReference type="InterPro" id="IPR027417">
    <property type="entry name" value="P-loop_NTPase"/>
</dbReference>
<evidence type="ECO:0000313" key="12">
    <source>
        <dbReference type="EMBL" id="GAV49099.1"/>
    </source>
</evidence>
<accession>A0A1Q3A080</accession>
<dbReference type="GO" id="GO:1990961">
    <property type="term" value="P:xenobiotic detoxification by transmembrane export across the plasma membrane"/>
    <property type="evidence" value="ECO:0007669"/>
    <property type="project" value="InterPro"/>
</dbReference>
<dbReference type="InterPro" id="IPR010929">
    <property type="entry name" value="PDR_CDR_ABC"/>
</dbReference>
<feature type="transmembrane region" description="Helical" evidence="10">
    <location>
        <begin position="1216"/>
        <end position="1235"/>
    </location>
</feature>
<keyword evidence="6" id="KW-0067">ATP-binding</keyword>
<dbReference type="Pfam" id="PF14510">
    <property type="entry name" value="ABC_trans_N"/>
    <property type="match status" value="1"/>
</dbReference>
<dbReference type="InterPro" id="IPR034001">
    <property type="entry name" value="ABCG_PDR_1"/>
</dbReference>
<dbReference type="Pfam" id="PF06422">
    <property type="entry name" value="PDR_CDR"/>
    <property type="match status" value="1"/>
</dbReference>
<dbReference type="InterPro" id="IPR003439">
    <property type="entry name" value="ABC_transporter-like_ATP-bd"/>
</dbReference>
<evidence type="ECO:0000256" key="7">
    <source>
        <dbReference type="ARBA" id="ARBA00022989"/>
    </source>
</evidence>
<comment type="caution">
    <text evidence="12">The sequence shown here is derived from an EMBL/GenBank/DDBJ whole genome shotgun (WGS) entry which is preliminary data.</text>
</comment>
<evidence type="ECO:0000256" key="6">
    <source>
        <dbReference type="ARBA" id="ARBA00022840"/>
    </source>
</evidence>
<dbReference type="OMA" id="FNIFAAC"/>
<feature type="transmembrane region" description="Helical" evidence="10">
    <location>
        <begin position="1255"/>
        <end position="1285"/>
    </location>
</feature>
<feature type="transmembrane region" description="Helical" evidence="10">
    <location>
        <begin position="496"/>
        <end position="517"/>
    </location>
</feature>
<dbReference type="OrthoDB" id="245989at2759"/>
<dbReference type="Gene3D" id="3.40.50.300">
    <property type="entry name" value="P-loop containing nucleotide triphosphate hydrolases"/>
    <property type="match status" value="2"/>
</dbReference>
<evidence type="ECO:0000256" key="1">
    <source>
        <dbReference type="ARBA" id="ARBA00004141"/>
    </source>
</evidence>
<feature type="domain" description="ABC transporter" evidence="11">
    <location>
        <begin position="848"/>
        <end position="1091"/>
    </location>
</feature>